<comment type="similarity">
    <text evidence="10">Belongs to the CRISPR-associated endonuclease Cas1 family.</text>
</comment>
<evidence type="ECO:0000256" key="8">
    <source>
        <dbReference type="ARBA" id="ARBA00023211"/>
    </source>
</evidence>
<dbReference type="Proteomes" id="UP000075666">
    <property type="component" value="Unassembled WGS sequence"/>
</dbReference>
<evidence type="ECO:0000313" key="11">
    <source>
        <dbReference type="EMBL" id="KYC84176.1"/>
    </source>
</evidence>
<feature type="binding site" evidence="10">
    <location>
        <position position="166"/>
    </location>
    <ligand>
        <name>Mn(2+)</name>
        <dbReference type="ChEBI" id="CHEBI:29035"/>
    </ligand>
</feature>
<keyword evidence="3 10" id="KW-0255">Endonuclease</keyword>
<sequence length="355" mass="40765">MKKLLNTLFINQPDVYLALDGDNIILLKDDEKLGRLPLHNLEAVISFGYTGASPALMGYCAERNISLVFFTMNGRFLARVIGESRGNVVLRKKQYRVSDNELMSAKIARNFIVGKIYNNKWIIERMTRDYPMRVDVTQFKEVSQFLSSIIINVRECEDLERLRGLEGQAAISYNKLFNQMILQQKDAFYFHSRSRRPPLDNVNAMLSFAYTLLANDMASALEGVGLDAYVGFLHRDRPGRVSLALDVMEELRGVYADRFVLSLINKKIVNKDDFLKKENGAVIMSDEARKKFLTAWQNKKQEKITHPYLGEKISWGLVPHAQALLLARYLRGDLDEYPRVVCRFIKKYCVISAET</sequence>
<keyword evidence="6 10" id="KW-0051">Antiviral defense</keyword>
<dbReference type="InterPro" id="IPR002729">
    <property type="entry name" value="CRISPR-assoc_Cas1"/>
</dbReference>
<dbReference type="GO" id="GO:0046872">
    <property type="term" value="F:metal ion binding"/>
    <property type="evidence" value="ECO:0007669"/>
    <property type="project" value="UniProtKB-UniRule"/>
</dbReference>
<keyword evidence="7 10" id="KW-0238">DNA-binding</keyword>
<reference evidence="11 12" key="1">
    <citation type="submission" date="2016-01" db="EMBL/GenBank/DDBJ databases">
        <title>Genome Sequences of Twelve Sporeforming Bacillus Species Isolated from Foods.</title>
        <authorList>
            <person name="Berendsen E.M."/>
            <person name="Wells-Bennik M.H."/>
            <person name="Krawcyk A.O."/>
            <person name="De Jong A."/>
            <person name="Holsappel S."/>
            <person name="Eijlander R.T."/>
            <person name="Kuipers O.P."/>
        </authorList>
    </citation>
    <scope>NUCLEOTIDE SEQUENCE [LARGE SCALE GENOMIC DNA]</scope>
    <source>
        <strain evidence="11 12">B4102</strain>
    </source>
</reference>
<dbReference type="GO" id="GO:0016787">
    <property type="term" value="F:hydrolase activity"/>
    <property type="evidence" value="ECO:0007669"/>
    <property type="project" value="UniProtKB-KW"/>
</dbReference>
<dbReference type="GO" id="GO:0051607">
    <property type="term" value="P:defense response to virus"/>
    <property type="evidence" value="ECO:0007669"/>
    <property type="project" value="UniProtKB-UniRule"/>
</dbReference>
<evidence type="ECO:0000256" key="9">
    <source>
        <dbReference type="ARBA" id="ARBA00038592"/>
    </source>
</evidence>
<dbReference type="InterPro" id="IPR042211">
    <property type="entry name" value="CRISPR-assoc_Cas1_N"/>
</dbReference>
<feature type="binding site" evidence="10">
    <location>
        <position position="234"/>
    </location>
    <ligand>
        <name>Mn(2+)</name>
        <dbReference type="ChEBI" id="CHEBI:29035"/>
    </ligand>
</feature>
<dbReference type="NCBIfam" id="TIGR03640">
    <property type="entry name" value="cas1_DVULG"/>
    <property type="match status" value="1"/>
</dbReference>
<evidence type="ECO:0000256" key="10">
    <source>
        <dbReference type="HAMAP-Rule" id="MF_01470"/>
    </source>
</evidence>
<dbReference type="PANTHER" id="PTHR34353">
    <property type="entry name" value="CRISPR-ASSOCIATED ENDONUCLEASE CAS1 1"/>
    <property type="match status" value="1"/>
</dbReference>
<keyword evidence="8 10" id="KW-0464">Manganese</keyword>
<dbReference type="Gene3D" id="1.20.120.920">
    <property type="entry name" value="CRISPR-associated endonuclease Cas1, C-terminal domain"/>
    <property type="match status" value="1"/>
</dbReference>
<evidence type="ECO:0000313" key="12">
    <source>
        <dbReference type="Proteomes" id="UP000075666"/>
    </source>
</evidence>
<dbReference type="AlphaFoldDB" id="A0A150KKB8"/>
<dbReference type="Gene3D" id="3.100.10.20">
    <property type="entry name" value="CRISPR-associated endonuclease Cas1, N-terminal domain"/>
    <property type="match status" value="1"/>
</dbReference>
<keyword evidence="4 10" id="KW-0378">Hydrolase</keyword>
<dbReference type="RefSeq" id="WP_066236150.1">
    <property type="nucleotide sequence ID" value="NZ_LQYN01000170.1"/>
</dbReference>
<comment type="cofactor">
    <cofactor evidence="10">
        <name>Mg(2+)</name>
        <dbReference type="ChEBI" id="CHEBI:18420"/>
    </cofactor>
    <cofactor evidence="10">
        <name>Mn(2+)</name>
        <dbReference type="ChEBI" id="CHEBI:29035"/>
    </cofactor>
</comment>
<evidence type="ECO:0000256" key="1">
    <source>
        <dbReference type="ARBA" id="ARBA00022722"/>
    </source>
</evidence>
<dbReference type="GO" id="GO:0043571">
    <property type="term" value="P:maintenance of CRISPR repeat elements"/>
    <property type="evidence" value="ECO:0007669"/>
    <property type="project" value="UniProtKB-UniRule"/>
</dbReference>
<dbReference type="GO" id="GO:0003677">
    <property type="term" value="F:DNA binding"/>
    <property type="evidence" value="ECO:0007669"/>
    <property type="project" value="UniProtKB-KW"/>
</dbReference>
<feature type="binding site" evidence="10">
    <location>
        <position position="249"/>
    </location>
    <ligand>
        <name>Mn(2+)</name>
        <dbReference type="ChEBI" id="CHEBI:29035"/>
    </ligand>
</feature>
<dbReference type="PATRIC" id="fig|46224.3.peg.2300"/>
<evidence type="ECO:0000256" key="4">
    <source>
        <dbReference type="ARBA" id="ARBA00022801"/>
    </source>
</evidence>
<comment type="caution">
    <text evidence="11">The sequence shown here is derived from an EMBL/GenBank/DDBJ whole genome shotgun (WGS) entry which is preliminary data.</text>
</comment>
<name>A0A150KKB8_9BACI</name>
<keyword evidence="5 10" id="KW-0460">Magnesium</keyword>
<evidence type="ECO:0000256" key="5">
    <source>
        <dbReference type="ARBA" id="ARBA00022842"/>
    </source>
</evidence>
<comment type="function">
    <text evidence="10">CRISPR (clustered regularly interspaced short palindromic repeat), is an adaptive immune system that provides protection against mobile genetic elements (viruses, transposable elements and conjugative plasmids). CRISPR clusters contain spacers, sequences complementary to antecedent mobile elements, and target invading nucleic acids. CRISPR clusters are transcribed and processed into CRISPR RNA (crRNA). Acts as a dsDNA endonuclease. Involved in the integration of spacer DNA into the CRISPR cassette.</text>
</comment>
<organism evidence="11 12">
    <name type="scientific">Heyndrickxia sporothermodurans</name>
    <dbReference type="NCBI Taxonomy" id="46224"/>
    <lineage>
        <taxon>Bacteria</taxon>
        <taxon>Bacillati</taxon>
        <taxon>Bacillota</taxon>
        <taxon>Bacilli</taxon>
        <taxon>Bacillales</taxon>
        <taxon>Bacillaceae</taxon>
        <taxon>Heyndrickxia</taxon>
    </lineage>
</organism>
<dbReference type="InterPro" id="IPR050646">
    <property type="entry name" value="Cas1"/>
</dbReference>
<evidence type="ECO:0000256" key="7">
    <source>
        <dbReference type="ARBA" id="ARBA00023125"/>
    </source>
</evidence>
<dbReference type="InterPro" id="IPR042206">
    <property type="entry name" value="CRISPR-assoc_Cas1_C"/>
</dbReference>
<keyword evidence="1 10" id="KW-0540">Nuclease</keyword>
<dbReference type="EMBL" id="LQYN01000170">
    <property type="protein sequence ID" value="KYC84176.1"/>
    <property type="molecule type" value="Genomic_DNA"/>
</dbReference>
<dbReference type="EC" id="3.1.-.-" evidence="10"/>
<keyword evidence="12" id="KW-1185">Reference proteome</keyword>
<accession>A0A150KKB8</accession>
<dbReference type="OrthoDB" id="9803119at2"/>
<protein>
    <recommendedName>
        <fullName evidence="10">CRISPR-associated endonuclease Cas1</fullName>
        <ecNumber evidence="10">3.1.-.-</ecNumber>
    </recommendedName>
</protein>
<evidence type="ECO:0000256" key="6">
    <source>
        <dbReference type="ARBA" id="ARBA00023118"/>
    </source>
</evidence>
<dbReference type="NCBIfam" id="TIGR00287">
    <property type="entry name" value="cas1"/>
    <property type="match status" value="1"/>
</dbReference>
<dbReference type="Pfam" id="PF01867">
    <property type="entry name" value="Cas_Cas1"/>
    <property type="match status" value="1"/>
</dbReference>
<comment type="subunit">
    <text evidence="9 10">Homodimer, forms a heterotetramer with a Cas2 homodimer.</text>
</comment>
<evidence type="ECO:0000256" key="3">
    <source>
        <dbReference type="ARBA" id="ARBA00022759"/>
    </source>
</evidence>
<dbReference type="STRING" id="46224.B4102_4252"/>
<dbReference type="GO" id="GO:0004520">
    <property type="term" value="F:DNA endonuclease activity"/>
    <property type="evidence" value="ECO:0007669"/>
    <property type="project" value="InterPro"/>
</dbReference>
<proteinExistence type="inferred from homology"/>
<dbReference type="PANTHER" id="PTHR34353:SF2">
    <property type="entry name" value="CRISPR-ASSOCIATED ENDONUCLEASE CAS1 1"/>
    <property type="match status" value="1"/>
</dbReference>
<keyword evidence="2 10" id="KW-0479">Metal-binding</keyword>
<evidence type="ECO:0000256" key="2">
    <source>
        <dbReference type="ARBA" id="ARBA00022723"/>
    </source>
</evidence>
<dbReference type="CDD" id="cd09721">
    <property type="entry name" value="Cas1_I-C"/>
    <property type="match status" value="1"/>
</dbReference>
<gene>
    <name evidence="10" type="primary">cas1</name>
    <name evidence="11" type="ORF">B4102_4252</name>
</gene>
<dbReference type="HAMAP" id="MF_01470">
    <property type="entry name" value="Cas1"/>
    <property type="match status" value="1"/>
</dbReference>
<dbReference type="InterPro" id="IPR019856">
    <property type="entry name" value="CRISPR-assoc_Cas1_DVULG"/>
</dbReference>